<evidence type="ECO:0000313" key="3">
    <source>
        <dbReference type="Proteomes" id="UP000282971"/>
    </source>
</evidence>
<gene>
    <name evidence="2" type="ORF">EOD43_11260</name>
</gene>
<proteinExistence type="predicted"/>
<reference evidence="2 3" key="1">
    <citation type="submission" date="2019-01" db="EMBL/GenBank/DDBJ databases">
        <authorList>
            <person name="Chen W.-M."/>
        </authorList>
    </citation>
    <scope>NUCLEOTIDE SEQUENCE [LARGE SCALE GENOMIC DNA]</scope>
    <source>
        <strain evidence="2 3">CCP-7</strain>
    </source>
</reference>
<comment type="caution">
    <text evidence="2">The sequence shown here is derived from an EMBL/GenBank/DDBJ whole genome shotgun (WGS) entry which is preliminary data.</text>
</comment>
<evidence type="ECO:0000313" key="2">
    <source>
        <dbReference type="EMBL" id="RVT94389.1"/>
    </source>
</evidence>
<dbReference type="PIRSF" id="PIRSF032064">
    <property type="entry name" value="UCP032064"/>
    <property type="match status" value="1"/>
</dbReference>
<protein>
    <submittedName>
        <fullName evidence="2">DUF721 domain-containing protein</fullName>
    </submittedName>
</protein>
<evidence type="ECO:0000256" key="1">
    <source>
        <dbReference type="SAM" id="MobiDB-lite"/>
    </source>
</evidence>
<dbReference type="AlphaFoldDB" id="A0A437M9R0"/>
<dbReference type="InterPro" id="IPR010593">
    <property type="entry name" value="DUF1159"/>
</dbReference>
<organism evidence="2 3">
    <name type="scientific">Sphingomonas crocodyli</name>
    <dbReference type="NCBI Taxonomy" id="1979270"/>
    <lineage>
        <taxon>Bacteria</taxon>
        <taxon>Pseudomonadati</taxon>
        <taxon>Pseudomonadota</taxon>
        <taxon>Alphaproteobacteria</taxon>
        <taxon>Sphingomonadales</taxon>
        <taxon>Sphingomonadaceae</taxon>
        <taxon>Sphingomonas</taxon>
    </lineage>
</organism>
<dbReference type="EMBL" id="SACN01000001">
    <property type="protein sequence ID" value="RVT94389.1"/>
    <property type="molecule type" value="Genomic_DNA"/>
</dbReference>
<dbReference type="Pfam" id="PF05258">
    <property type="entry name" value="DciA"/>
    <property type="match status" value="1"/>
</dbReference>
<name>A0A437M9R0_9SPHN</name>
<dbReference type="OrthoDB" id="7160947at2"/>
<dbReference type="Proteomes" id="UP000282971">
    <property type="component" value="Unassembled WGS sequence"/>
</dbReference>
<keyword evidence="3" id="KW-1185">Reference proteome</keyword>
<sequence>MSETDGVQKPAKAKTKAAKPAAKAYERPRGGAARSVADMLPDVGRAAFRRFGFVQSSVVSRWAEIVGPRYAAVSTPESIRFPQGKRDSGLLTLEVQGAHGPMMQHVLPEIMERVNRFFGYAAVARVAIRQGVPPAAIRKPQPSLRMPNAQLPAIDLGKSLRTVGDPELRACLASLAGALSATTGAPIIDNGDETK</sequence>
<dbReference type="RefSeq" id="WP_127743840.1">
    <property type="nucleotide sequence ID" value="NZ_SACN01000001.1"/>
</dbReference>
<feature type="region of interest" description="Disordered" evidence="1">
    <location>
        <begin position="1"/>
        <end position="30"/>
    </location>
</feature>
<accession>A0A437M9R0</accession>
<dbReference type="InterPro" id="IPR007922">
    <property type="entry name" value="DciA-like"/>
</dbReference>